<dbReference type="AlphaFoldDB" id="A0A7J0EA41"/>
<protein>
    <recommendedName>
        <fullName evidence="4">Protein LAZY 1-like</fullName>
    </recommendedName>
</protein>
<sequence length="344" mass="38686">MKLLGWMHRKLRQNSVEPFKESTTGNSYACLSTQPSLYEQQYYPEPTFSRATPKQPQGGCLKSPSELKSKNAEEVSEEESSIMITVPFDGFLMIGTFGSDAIITEPSTPTFQMPFEKITEKETEVTENELKFINDELEKFLEAEAKEVGDESSERSSHVSIITICGKQSEGVDTEEYGDNGICPLQGYLFGSSIELPETNIQLFTKLHSSPTPKSFAGSAADPVSTKRKLPKVLRMFHKKVHPEGSNTEEQFNKSHKCQIKKNSIDGGYNTGALAFQDKYNKSPRRSMLKKEITNLNKTQEMLNSSGLNKKREHWIKTDADCKYIPTTFIIKLVNIQVPSIKSI</sequence>
<accession>A0A7J0EA41</accession>
<evidence type="ECO:0000313" key="2">
    <source>
        <dbReference type="EMBL" id="GFY83182.1"/>
    </source>
</evidence>
<dbReference type="InterPro" id="IPR038928">
    <property type="entry name" value="LAZY1"/>
</dbReference>
<dbReference type="GO" id="GO:0009630">
    <property type="term" value="P:gravitropism"/>
    <property type="evidence" value="ECO:0007669"/>
    <property type="project" value="InterPro"/>
</dbReference>
<dbReference type="GO" id="GO:2000012">
    <property type="term" value="P:regulation of auxin polar transport"/>
    <property type="evidence" value="ECO:0007669"/>
    <property type="project" value="InterPro"/>
</dbReference>
<name>A0A7J0EA41_9ERIC</name>
<evidence type="ECO:0000256" key="1">
    <source>
        <dbReference type="SAM" id="MobiDB-lite"/>
    </source>
</evidence>
<feature type="region of interest" description="Disordered" evidence="1">
    <location>
        <begin position="47"/>
        <end position="76"/>
    </location>
</feature>
<comment type="caution">
    <text evidence="2">The sequence shown here is derived from an EMBL/GenBank/DDBJ whole genome shotgun (WGS) entry which is preliminary data.</text>
</comment>
<dbReference type="EMBL" id="BJWL01000002">
    <property type="protein sequence ID" value="GFY83182.1"/>
    <property type="molecule type" value="Genomic_DNA"/>
</dbReference>
<proteinExistence type="predicted"/>
<dbReference type="PANTHER" id="PTHR34959:SF3">
    <property type="entry name" value="PROTEIN LAZY 1"/>
    <property type="match status" value="1"/>
</dbReference>
<gene>
    <name evidence="2" type="ORF">Acr_02g0014220</name>
</gene>
<evidence type="ECO:0008006" key="4">
    <source>
        <dbReference type="Google" id="ProtNLM"/>
    </source>
</evidence>
<dbReference type="PANTHER" id="PTHR34959">
    <property type="entry name" value="PROTEIN LAZY 1"/>
    <property type="match status" value="1"/>
</dbReference>
<keyword evidence="3" id="KW-1185">Reference proteome</keyword>
<dbReference type="OrthoDB" id="780166at2759"/>
<organism evidence="2 3">
    <name type="scientific">Actinidia rufa</name>
    <dbReference type="NCBI Taxonomy" id="165716"/>
    <lineage>
        <taxon>Eukaryota</taxon>
        <taxon>Viridiplantae</taxon>
        <taxon>Streptophyta</taxon>
        <taxon>Embryophyta</taxon>
        <taxon>Tracheophyta</taxon>
        <taxon>Spermatophyta</taxon>
        <taxon>Magnoliopsida</taxon>
        <taxon>eudicotyledons</taxon>
        <taxon>Gunneridae</taxon>
        <taxon>Pentapetalae</taxon>
        <taxon>asterids</taxon>
        <taxon>Ericales</taxon>
        <taxon>Actinidiaceae</taxon>
        <taxon>Actinidia</taxon>
    </lineage>
</organism>
<evidence type="ECO:0000313" key="3">
    <source>
        <dbReference type="Proteomes" id="UP000585474"/>
    </source>
</evidence>
<dbReference type="Proteomes" id="UP000585474">
    <property type="component" value="Unassembled WGS sequence"/>
</dbReference>
<reference evidence="2 3" key="1">
    <citation type="submission" date="2019-07" db="EMBL/GenBank/DDBJ databases">
        <title>De Novo Assembly of kiwifruit Actinidia rufa.</title>
        <authorList>
            <person name="Sugita-Konishi S."/>
            <person name="Sato K."/>
            <person name="Mori E."/>
            <person name="Abe Y."/>
            <person name="Kisaki G."/>
            <person name="Hamano K."/>
            <person name="Suezawa K."/>
            <person name="Otani M."/>
            <person name="Fukuda T."/>
            <person name="Manabe T."/>
            <person name="Gomi K."/>
            <person name="Tabuchi M."/>
            <person name="Akimitsu K."/>
            <person name="Kataoka I."/>
        </authorList>
    </citation>
    <scope>NUCLEOTIDE SEQUENCE [LARGE SCALE GENOMIC DNA]</scope>
    <source>
        <strain evidence="3">cv. Fuchu</strain>
    </source>
</reference>